<keyword evidence="2" id="KW-1185">Reference proteome</keyword>
<dbReference type="Proteomes" id="UP000265663">
    <property type="component" value="Unassembled WGS sequence"/>
</dbReference>
<dbReference type="AlphaFoldDB" id="A0A3M7M0U4"/>
<name>A0A3M7M0U4_9PLEO</name>
<gene>
    <name evidence="1" type="ORF">GMOD_00004140</name>
</gene>
<dbReference type="EMBL" id="KE747814">
    <property type="protein sequence ID" value="RMZ68020.1"/>
    <property type="molecule type" value="Genomic_DNA"/>
</dbReference>
<reference evidence="1 2" key="1">
    <citation type="journal article" date="2014" name="PLoS ONE">
        <title>De novo Genome Assembly of the Fungal Plant Pathogen Pyrenophora semeniperda.</title>
        <authorList>
            <person name="Soliai M.M."/>
            <person name="Meyer S.E."/>
            <person name="Udall J.A."/>
            <person name="Elzinga D.E."/>
            <person name="Hermansen R.A."/>
            <person name="Bodily P.M."/>
            <person name="Hart A.A."/>
            <person name="Coleman C.E."/>
        </authorList>
    </citation>
    <scope>NUCLEOTIDE SEQUENCE [LARGE SCALE GENOMIC DNA]</scope>
    <source>
        <strain evidence="1 2">CCB06</strain>
        <tissue evidence="1">Mycelium</tissue>
    </source>
</reference>
<evidence type="ECO:0000313" key="2">
    <source>
        <dbReference type="Proteomes" id="UP000265663"/>
    </source>
</evidence>
<protein>
    <submittedName>
        <fullName evidence="1">Uncharacterized protein</fullName>
    </submittedName>
</protein>
<proteinExistence type="predicted"/>
<accession>A0A3M7M0U4</accession>
<organism evidence="1 2">
    <name type="scientific">Pyrenophora seminiperda CCB06</name>
    <dbReference type="NCBI Taxonomy" id="1302712"/>
    <lineage>
        <taxon>Eukaryota</taxon>
        <taxon>Fungi</taxon>
        <taxon>Dikarya</taxon>
        <taxon>Ascomycota</taxon>
        <taxon>Pezizomycotina</taxon>
        <taxon>Dothideomycetes</taxon>
        <taxon>Pleosporomycetidae</taxon>
        <taxon>Pleosporales</taxon>
        <taxon>Pleosporineae</taxon>
        <taxon>Pleosporaceae</taxon>
        <taxon>Pyrenophora</taxon>
    </lineage>
</organism>
<evidence type="ECO:0000313" key="1">
    <source>
        <dbReference type="EMBL" id="RMZ68020.1"/>
    </source>
</evidence>
<sequence length="99" mass="10618">MDRAHLHRCGLRVLERQGDASASQMIFGLLSSARLATYGAAVFFFLSLAESEGLDIQVGLWEGLHGKAMSSRTGLVIVENTQLSMEGKGWRINGAAVPG</sequence>